<dbReference type="InterPro" id="IPR021878">
    <property type="entry name" value="TgpA_N"/>
</dbReference>
<dbReference type="EMBL" id="QZKU01000025">
    <property type="protein sequence ID" value="RJP25161.1"/>
    <property type="molecule type" value="Genomic_DNA"/>
</dbReference>
<sequence length="760" mass="86789">MNIRLHLKICAYLLALIGLWSVTYTDYFSIVWPSASTLLVLAGWFYEGPRRHQTAYRRMWMVIGLLMLLSFPVNMVYTRSLLLPAVHLSIFAQAYSLLNVKNERAYRRILTISFAQILASTNLTTDLRFGVLISAYCLAATYFVLLMFILTGIQKGGASDGRAPGKEAIPQGLFLFSVVLAAALIPLTLTFFYSMPRLRYALIARNNPIDSLNQMRVARQRTGFTKIVELGTYGRVQEDQTLALRVEVPAAQGRPLETRMRWRGGALNIYDGVAWSSSRDHFRYFNGRKWNVTNKNMGSIFPRMNSQFIADDDYALDRIEQLDASPELLKQVFYLEIPFSESLFAAGDIKVIQGPFRYGVARDFNSSFYINNRQALPDLISYTVYSSADQPTAEQLGNVSWEDLQTFTQSGRYGNYIRRSFLQLPPSLNPQVRQLAEDVTRNYSKPYDKIVALRRFLETNYTYSLDLQKPLNDDPLYDFLFISKSGHCEYFATAMTIMCRAVGIPARLARGFQQGAWNEAGSFYEVRQKDSHAWVEVLFPQYGWAEFDPSPRAVADDYFESRRSVMAKMMSKQLLRMRIFWRQNVIGYNEARRMRLLGEAAEFTRNLPRLLAQLIGHGGKAVRNLSGMTLFSLILVLAMSLVLFRILRKFGHKIPPRLRFLTSLSRNGNGAAFYGKMLKLLEKRKIVKPLHLTPFEFLELPALREHPRHSDIETLTSLYYRTRYGGRALVDEEIAAVHDILAGLRHANGHTSTAPRNGGS</sequence>
<accession>A0A3A4PB25</accession>
<dbReference type="Pfam" id="PF13559">
    <property type="entry name" value="DUF4129"/>
    <property type="match status" value="1"/>
</dbReference>
<keyword evidence="1" id="KW-1133">Transmembrane helix</keyword>
<name>A0A3A4PB25_ABYX5</name>
<dbReference type="AlphaFoldDB" id="A0A3A4PB25"/>
<evidence type="ECO:0000259" key="2">
    <source>
        <dbReference type="SMART" id="SM00460"/>
    </source>
</evidence>
<feature type="transmembrane region" description="Helical" evidence="1">
    <location>
        <begin position="7"/>
        <end position="24"/>
    </location>
</feature>
<dbReference type="Pfam" id="PF01841">
    <property type="entry name" value="Transglut_core"/>
    <property type="match status" value="1"/>
</dbReference>
<feature type="transmembrane region" description="Helical" evidence="1">
    <location>
        <begin position="625"/>
        <end position="647"/>
    </location>
</feature>
<dbReference type="InterPro" id="IPR038765">
    <property type="entry name" value="Papain-like_cys_pep_sf"/>
</dbReference>
<dbReference type="SUPFAM" id="SSF54001">
    <property type="entry name" value="Cysteine proteinases"/>
    <property type="match status" value="1"/>
</dbReference>
<evidence type="ECO:0000313" key="3">
    <source>
        <dbReference type="EMBL" id="RJP25161.1"/>
    </source>
</evidence>
<evidence type="ECO:0000256" key="1">
    <source>
        <dbReference type="SAM" id="Phobius"/>
    </source>
</evidence>
<feature type="transmembrane region" description="Helical" evidence="1">
    <location>
        <begin position="173"/>
        <end position="195"/>
    </location>
</feature>
<dbReference type="PANTHER" id="PTHR42736:SF1">
    <property type="entry name" value="PROTEIN-GLUTAMINE GAMMA-GLUTAMYLTRANSFERASE"/>
    <property type="match status" value="1"/>
</dbReference>
<reference evidence="3 4" key="1">
    <citation type="journal article" date="2017" name="ISME J.">
        <title>Energy and carbon metabolisms in a deep terrestrial subsurface fluid microbial community.</title>
        <authorList>
            <person name="Momper L."/>
            <person name="Jungbluth S.P."/>
            <person name="Lee M.D."/>
            <person name="Amend J.P."/>
        </authorList>
    </citation>
    <scope>NUCLEOTIDE SEQUENCE [LARGE SCALE GENOMIC DNA]</scope>
    <source>
        <strain evidence="3">SURF_5</strain>
    </source>
</reference>
<dbReference type="InterPro" id="IPR002931">
    <property type="entry name" value="Transglutaminase-like"/>
</dbReference>
<keyword evidence="1" id="KW-0472">Membrane</keyword>
<feature type="domain" description="Transglutaminase-like" evidence="2">
    <location>
        <begin position="480"/>
        <end position="551"/>
    </location>
</feature>
<proteinExistence type="predicted"/>
<comment type="caution">
    <text evidence="3">The sequence shown here is derived from an EMBL/GenBank/DDBJ whole genome shotgun (WGS) entry which is preliminary data.</text>
</comment>
<dbReference type="Proteomes" id="UP000265882">
    <property type="component" value="Unassembled WGS sequence"/>
</dbReference>
<dbReference type="Gene3D" id="3.10.620.30">
    <property type="match status" value="1"/>
</dbReference>
<dbReference type="PANTHER" id="PTHR42736">
    <property type="entry name" value="PROTEIN-GLUTAMINE GAMMA-GLUTAMYLTRANSFERASE"/>
    <property type="match status" value="1"/>
</dbReference>
<organism evidence="3 4">
    <name type="scientific">Abyssobacteria bacterium (strain SURF_5)</name>
    <dbReference type="NCBI Taxonomy" id="2093360"/>
    <lineage>
        <taxon>Bacteria</taxon>
        <taxon>Pseudomonadati</taxon>
        <taxon>Candidatus Hydrogenedentota</taxon>
        <taxon>Candidatus Abyssobacteria</taxon>
    </lineage>
</organism>
<feature type="transmembrane region" description="Helical" evidence="1">
    <location>
        <begin position="129"/>
        <end position="153"/>
    </location>
</feature>
<gene>
    <name evidence="3" type="ORF">C4520_02655</name>
</gene>
<dbReference type="Pfam" id="PF11992">
    <property type="entry name" value="TgpA_N"/>
    <property type="match status" value="1"/>
</dbReference>
<keyword evidence="1" id="KW-0812">Transmembrane</keyword>
<dbReference type="SMART" id="SM00460">
    <property type="entry name" value="TGc"/>
    <property type="match status" value="1"/>
</dbReference>
<protein>
    <submittedName>
        <fullName evidence="3">DUF3488 domain-containing protein</fullName>
    </submittedName>
</protein>
<feature type="transmembrane region" description="Helical" evidence="1">
    <location>
        <begin position="58"/>
        <end position="75"/>
    </location>
</feature>
<feature type="transmembrane region" description="Helical" evidence="1">
    <location>
        <begin position="30"/>
        <end position="46"/>
    </location>
</feature>
<dbReference type="InterPro" id="IPR052901">
    <property type="entry name" value="Bact_TGase-like"/>
</dbReference>
<dbReference type="InterPro" id="IPR025403">
    <property type="entry name" value="TgpA-like_C"/>
</dbReference>
<evidence type="ECO:0000313" key="4">
    <source>
        <dbReference type="Proteomes" id="UP000265882"/>
    </source>
</evidence>